<feature type="domain" description="DUS-like FMN-binding" evidence="14">
    <location>
        <begin position="32"/>
        <end position="277"/>
    </location>
</feature>
<comment type="similarity">
    <text evidence="11">Belongs to the dus family.</text>
</comment>
<dbReference type="Gene3D" id="3.20.20.70">
    <property type="entry name" value="Aldolase class I"/>
    <property type="match status" value="1"/>
</dbReference>
<proteinExistence type="inferred from homology"/>
<evidence type="ECO:0000256" key="3">
    <source>
        <dbReference type="ARBA" id="ARBA00022630"/>
    </source>
</evidence>
<dbReference type="Pfam" id="PF01207">
    <property type="entry name" value="Dus"/>
    <property type="match status" value="1"/>
</dbReference>
<keyword evidence="16" id="KW-1185">Reference proteome</keyword>
<dbReference type="RefSeq" id="WP_206295378.1">
    <property type="nucleotide sequence ID" value="NZ_CP063458.1"/>
</dbReference>
<feature type="binding site" evidence="13">
    <location>
        <position position="190"/>
    </location>
    <ligand>
        <name>FMN</name>
        <dbReference type="ChEBI" id="CHEBI:58210"/>
    </ligand>
</feature>
<dbReference type="GO" id="GO:0000049">
    <property type="term" value="F:tRNA binding"/>
    <property type="evidence" value="ECO:0007669"/>
    <property type="project" value="UniProtKB-KW"/>
</dbReference>
<evidence type="ECO:0000256" key="13">
    <source>
        <dbReference type="PIRSR" id="PIRSR006621-2"/>
    </source>
</evidence>
<comment type="catalytic activity">
    <reaction evidence="9">
        <text>a 5,6-dihydrouridine in tRNA + NADP(+) = a uridine in tRNA + NADPH + H(+)</text>
        <dbReference type="Rhea" id="RHEA:23624"/>
        <dbReference type="Rhea" id="RHEA-COMP:13339"/>
        <dbReference type="Rhea" id="RHEA-COMP:13887"/>
        <dbReference type="ChEBI" id="CHEBI:15378"/>
        <dbReference type="ChEBI" id="CHEBI:57783"/>
        <dbReference type="ChEBI" id="CHEBI:58349"/>
        <dbReference type="ChEBI" id="CHEBI:65315"/>
        <dbReference type="ChEBI" id="CHEBI:74443"/>
    </reaction>
</comment>
<dbReference type="PANTHER" id="PTHR45846">
    <property type="entry name" value="TRNA-DIHYDROURIDINE(47) SYNTHASE [NAD(P)(+)]-LIKE"/>
    <property type="match status" value="1"/>
</dbReference>
<organism evidence="15 16">
    <name type="scientific">Humisphaera borealis</name>
    <dbReference type="NCBI Taxonomy" id="2807512"/>
    <lineage>
        <taxon>Bacteria</taxon>
        <taxon>Pseudomonadati</taxon>
        <taxon>Planctomycetota</taxon>
        <taxon>Phycisphaerae</taxon>
        <taxon>Tepidisphaerales</taxon>
        <taxon>Tepidisphaeraceae</taxon>
        <taxon>Humisphaera</taxon>
    </lineage>
</organism>
<dbReference type="GO" id="GO:0017150">
    <property type="term" value="F:tRNA dihydrouridine synthase activity"/>
    <property type="evidence" value="ECO:0007669"/>
    <property type="project" value="InterPro"/>
</dbReference>
<evidence type="ECO:0000256" key="8">
    <source>
        <dbReference type="ARBA" id="ARBA00023002"/>
    </source>
</evidence>
<evidence type="ECO:0000256" key="4">
    <source>
        <dbReference type="ARBA" id="ARBA00022643"/>
    </source>
</evidence>
<evidence type="ECO:0000256" key="11">
    <source>
        <dbReference type="PIRNR" id="PIRNR006621"/>
    </source>
</evidence>
<evidence type="ECO:0000256" key="6">
    <source>
        <dbReference type="ARBA" id="ARBA00022857"/>
    </source>
</evidence>
<accession>A0A7M2X4S2</accession>
<dbReference type="SUPFAM" id="SSF51395">
    <property type="entry name" value="FMN-linked oxidoreductases"/>
    <property type="match status" value="1"/>
</dbReference>
<gene>
    <name evidence="15" type="ORF">IPV69_12130</name>
</gene>
<dbReference type="GO" id="GO:0050660">
    <property type="term" value="F:flavin adenine dinucleotide binding"/>
    <property type="evidence" value="ECO:0007669"/>
    <property type="project" value="InterPro"/>
</dbReference>
<keyword evidence="5 11" id="KW-0819">tRNA processing</keyword>
<keyword evidence="4 11" id="KW-0288">FMN</keyword>
<evidence type="ECO:0000313" key="15">
    <source>
        <dbReference type="EMBL" id="QOV92051.1"/>
    </source>
</evidence>
<evidence type="ECO:0000256" key="7">
    <source>
        <dbReference type="ARBA" id="ARBA00022884"/>
    </source>
</evidence>
<dbReference type="PANTHER" id="PTHR45846:SF1">
    <property type="entry name" value="TRNA-DIHYDROURIDINE(47) SYNTHASE [NAD(P)(+)]-LIKE"/>
    <property type="match status" value="1"/>
</dbReference>
<dbReference type="AlphaFoldDB" id="A0A7M2X4S2"/>
<dbReference type="InterPro" id="IPR035587">
    <property type="entry name" value="DUS-like_FMN-bd"/>
</dbReference>
<keyword evidence="3 11" id="KW-0285">Flavoprotein</keyword>
<dbReference type="EC" id="1.3.1.-" evidence="11"/>
<evidence type="ECO:0000256" key="12">
    <source>
        <dbReference type="PIRSR" id="PIRSR006621-1"/>
    </source>
</evidence>
<evidence type="ECO:0000256" key="5">
    <source>
        <dbReference type="ARBA" id="ARBA00022694"/>
    </source>
</evidence>
<protein>
    <recommendedName>
        <fullName evidence="11">tRNA-dihydrouridine synthase</fullName>
        <ecNumber evidence="11">1.3.1.-</ecNumber>
    </recommendedName>
</protein>
<comment type="catalytic activity">
    <reaction evidence="10">
        <text>a 5,6-dihydrouridine in tRNA + NAD(+) = a uridine in tRNA + NADH + H(+)</text>
        <dbReference type="Rhea" id="RHEA:54452"/>
        <dbReference type="Rhea" id="RHEA-COMP:13339"/>
        <dbReference type="Rhea" id="RHEA-COMP:13887"/>
        <dbReference type="ChEBI" id="CHEBI:15378"/>
        <dbReference type="ChEBI" id="CHEBI:57540"/>
        <dbReference type="ChEBI" id="CHEBI:57945"/>
        <dbReference type="ChEBI" id="CHEBI:65315"/>
        <dbReference type="ChEBI" id="CHEBI:74443"/>
    </reaction>
</comment>
<keyword evidence="13" id="KW-0547">Nucleotide-binding</keyword>
<dbReference type="CDD" id="cd02801">
    <property type="entry name" value="DUS_like_FMN"/>
    <property type="match status" value="1"/>
</dbReference>
<reference evidence="15 16" key="1">
    <citation type="submission" date="2020-10" db="EMBL/GenBank/DDBJ databases">
        <title>Wide distribution of Phycisphaera-like planctomycetes from WD2101 soil group in peatlands and genome analysis of the first cultivated representative.</title>
        <authorList>
            <person name="Dedysh S.N."/>
            <person name="Beletsky A.V."/>
            <person name="Ivanova A."/>
            <person name="Kulichevskaya I.S."/>
            <person name="Suzina N.E."/>
            <person name="Philippov D.A."/>
            <person name="Rakitin A.L."/>
            <person name="Mardanov A.V."/>
            <person name="Ravin N.V."/>
        </authorList>
    </citation>
    <scope>NUCLEOTIDE SEQUENCE [LARGE SCALE GENOMIC DNA]</scope>
    <source>
        <strain evidence="15 16">M1803</strain>
    </source>
</reference>
<keyword evidence="7" id="KW-0694">RNA-binding</keyword>
<evidence type="ECO:0000256" key="9">
    <source>
        <dbReference type="ARBA" id="ARBA00048205"/>
    </source>
</evidence>
<dbReference type="EMBL" id="CP063458">
    <property type="protein sequence ID" value="QOV92051.1"/>
    <property type="molecule type" value="Genomic_DNA"/>
</dbReference>
<dbReference type="InterPro" id="IPR024036">
    <property type="entry name" value="tRNA-dHydroUridine_Synthase_C"/>
</dbReference>
<feature type="active site" description="Proton donor" evidence="12">
    <location>
        <position position="116"/>
    </location>
</feature>
<evidence type="ECO:0000313" key="16">
    <source>
        <dbReference type="Proteomes" id="UP000593765"/>
    </source>
</evidence>
<evidence type="ECO:0000259" key="14">
    <source>
        <dbReference type="Pfam" id="PF01207"/>
    </source>
</evidence>
<feature type="binding site" evidence="13">
    <location>
        <begin position="246"/>
        <end position="247"/>
    </location>
    <ligand>
        <name>FMN</name>
        <dbReference type="ChEBI" id="CHEBI:58210"/>
    </ligand>
</feature>
<keyword evidence="2" id="KW-0820">tRNA-binding</keyword>
<evidence type="ECO:0000256" key="10">
    <source>
        <dbReference type="ARBA" id="ARBA00048802"/>
    </source>
</evidence>
<name>A0A7M2X4S2_9BACT</name>
<dbReference type="Proteomes" id="UP000593765">
    <property type="component" value="Chromosome"/>
</dbReference>
<feature type="binding site" evidence="13">
    <location>
        <position position="86"/>
    </location>
    <ligand>
        <name>FMN</name>
        <dbReference type="ChEBI" id="CHEBI:58210"/>
    </ligand>
</feature>
<dbReference type="Gene3D" id="1.10.1200.80">
    <property type="entry name" value="Putative flavin oxidoreducatase, domain 2"/>
    <property type="match status" value="1"/>
</dbReference>
<sequence length="394" mass="43062">MHLSTPTPPIIAPVTMPSIGPLQLQQPFCQAGLAGYSDRAMRVVARRRGCAYALTEALLDVILCNGGEGLRKSIDINDEDHPVAGQVIGSDADTMSRAALLLHRAGYDAIDLNYACPVKKIKNKARGGHMLKDLPRAIDILKSVRDALPPSAVTTVSLRKSFDDSPQSEETFFQIADAAWSLGYSAIRVHGRTVEQKYQGQADWAFIRKVKQRYPNRTILGSGDVFTAEDAVRMLRETGVDIAWIARGAIGNPWIFGHAAALLATERSGSTMEAGRSNQVCAPSSIVNPPSSIFSPPTIHAQRDALEEHFALAMQIHGESLAGRRMRKMGIKYSRFHPQADQVKKQFIAVQSLRDWSEVLQRWYATEGPGVWPAATAADEVNNDTSMQSCEAVA</sequence>
<keyword evidence="8 11" id="KW-0560">Oxidoreductase</keyword>
<comment type="function">
    <text evidence="1 11">Catalyzes the synthesis of 5,6-dihydrouridine (D), a modified base found in the D-loop of most tRNAs, via the reduction of the C5-C6 double bond in target uridines.</text>
</comment>
<evidence type="ECO:0000256" key="1">
    <source>
        <dbReference type="ARBA" id="ARBA00002790"/>
    </source>
</evidence>
<dbReference type="InterPro" id="IPR013785">
    <property type="entry name" value="Aldolase_TIM"/>
</dbReference>
<evidence type="ECO:0000256" key="2">
    <source>
        <dbReference type="ARBA" id="ARBA00022555"/>
    </source>
</evidence>
<keyword evidence="6" id="KW-0521">NADP</keyword>
<comment type="cofactor">
    <cofactor evidence="11 13">
        <name>FMN</name>
        <dbReference type="ChEBI" id="CHEBI:58210"/>
    </cofactor>
</comment>
<dbReference type="InterPro" id="IPR001269">
    <property type="entry name" value="DUS_fam"/>
</dbReference>
<dbReference type="PIRSF" id="PIRSF006621">
    <property type="entry name" value="Dus"/>
    <property type="match status" value="1"/>
</dbReference>
<dbReference type="KEGG" id="hbs:IPV69_12130"/>